<comment type="caution">
    <text evidence="12">The sequence shown here is derived from an EMBL/GenBank/DDBJ whole genome shotgun (WGS) entry which is preliminary data.</text>
</comment>
<dbReference type="OrthoDB" id="6161812at2759"/>
<keyword evidence="6 7" id="KW-0175">Coiled coil</keyword>
<evidence type="ECO:0000313" key="13">
    <source>
        <dbReference type="Proteomes" id="UP000324897"/>
    </source>
</evidence>
<feature type="coiled-coil region" evidence="7">
    <location>
        <begin position="24"/>
        <end position="55"/>
    </location>
</feature>
<keyword evidence="5" id="KW-0611">Plant defense</keyword>
<dbReference type="GO" id="GO:0042742">
    <property type="term" value="P:defense response to bacterium"/>
    <property type="evidence" value="ECO:0007669"/>
    <property type="project" value="UniProtKB-ARBA"/>
</dbReference>
<dbReference type="InterPro" id="IPR032675">
    <property type="entry name" value="LRR_dom_sf"/>
</dbReference>
<evidence type="ECO:0000256" key="7">
    <source>
        <dbReference type="SAM" id="Coils"/>
    </source>
</evidence>
<evidence type="ECO:0000259" key="10">
    <source>
        <dbReference type="Pfam" id="PF23559"/>
    </source>
</evidence>
<dbReference type="Pfam" id="PF23598">
    <property type="entry name" value="LRR_14"/>
    <property type="match status" value="1"/>
</dbReference>
<dbReference type="SUPFAM" id="SSF52540">
    <property type="entry name" value="P-loop containing nucleoside triphosphate hydrolases"/>
    <property type="match status" value="1"/>
</dbReference>
<dbReference type="Gene3D" id="3.80.10.10">
    <property type="entry name" value="Ribonuclease Inhibitor"/>
    <property type="match status" value="1"/>
</dbReference>
<dbReference type="PANTHER" id="PTHR23155:SF1205">
    <property type="entry name" value="DISEASE RESISTANCE PROTEIN RPM1"/>
    <property type="match status" value="1"/>
</dbReference>
<keyword evidence="2" id="KW-0433">Leucine-rich repeat</keyword>
<reference evidence="12 13" key="1">
    <citation type="journal article" date="2019" name="Sci. Rep.">
        <title>A high-quality genome of Eragrostis curvula grass provides insights into Poaceae evolution and supports new strategies to enhance forage quality.</title>
        <authorList>
            <person name="Carballo J."/>
            <person name="Santos B.A.C.M."/>
            <person name="Zappacosta D."/>
            <person name="Garbus I."/>
            <person name="Selva J.P."/>
            <person name="Gallo C.A."/>
            <person name="Diaz A."/>
            <person name="Albertini E."/>
            <person name="Caccamo M."/>
            <person name="Echenique V."/>
        </authorList>
    </citation>
    <scope>NUCLEOTIDE SEQUENCE [LARGE SCALE GENOMIC DNA]</scope>
    <source>
        <strain evidence="13">cv. Victoria</strain>
        <tissue evidence="12">Leaf</tissue>
    </source>
</reference>
<dbReference type="InterPro" id="IPR044974">
    <property type="entry name" value="Disease_R_plants"/>
</dbReference>
<proteinExistence type="inferred from homology"/>
<dbReference type="InterPro" id="IPR002182">
    <property type="entry name" value="NB-ARC"/>
</dbReference>
<dbReference type="Gramene" id="TVU19202">
    <property type="protein sequence ID" value="TVU19202"/>
    <property type="gene ID" value="EJB05_35339"/>
</dbReference>
<dbReference type="InterPro" id="IPR038005">
    <property type="entry name" value="RX-like_CC"/>
</dbReference>
<dbReference type="InterPro" id="IPR041118">
    <property type="entry name" value="Rx_N"/>
</dbReference>
<feature type="domain" description="Disease resistance protein winged helix" evidence="10">
    <location>
        <begin position="465"/>
        <end position="536"/>
    </location>
</feature>
<dbReference type="Pfam" id="PF23559">
    <property type="entry name" value="WHD_DRP"/>
    <property type="match status" value="1"/>
</dbReference>
<evidence type="ECO:0008006" key="14">
    <source>
        <dbReference type="Google" id="ProtNLM"/>
    </source>
</evidence>
<dbReference type="GO" id="GO:0002758">
    <property type="term" value="P:innate immune response-activating signaling pathway"/>
    <property type="evidence" value="ECO:0007669"/>
    <property type="project" value="UniProtKB-ARBA"/>
</dbReference>
<evidence type="ECO:0000256" key="3">
    <source>
        <dbReference type="ARBA" id="ARBA00022737"/>
    </source>
</evidence>
<dbReference type="Gene3D" id="1.10.8.430">
    <property type="entry name" value="Helical domain of apoptotic protease-activating factors"/>
    <property type="match status" value="1"/>
</dbReference>
<dbReference type="Pfam" id="PF00931">
    <property type="entry name" value="NB-ARC"/>
    <property type="match status" value="1"/>
</dbReference>
<dbReference type="Gene3D" id="3.40.50.300">
    <property type="entry name" value="P-loop containing nucleotide triphosphate hydrolases"/>
    <property type="match status" value="1"/>
</dbReference>
<dbReference type="GO" id="GO:0009626">
    <property type="term" value="P:plant-type hypersensitive response"/>
    <property type="evidence" value="ECO:0007669"/>
    <property type="project" value="UniProtKB-ARBA"/>
</dbReference>
<evidence type="ECO:0000259" key="9">
    <source>
        <dbReference type="Pfam" id="PF18052"/>
    </source>
</evidence>
<evidence type="ECO:0000259" key="11">
    <source>
        <dbReference type="Pfam" id="PF23598"/>
    </source>
</evidence>
<sequence>MEAAVVSSTEGVLRILLGKLGTVLAEKYALLSGVRQEIQELKDDLESMNACLRDLATGSDYQHSEQTRTWMKQVREVAYDAEDCIDTFWHHKGNQHWDTNLITSWLRKIIRPMKTLRAMHSLGLEIRDLKARALKVSERRLRYKVEVAAGGAIICAHGSHALPDYSDLKRRLPALEIDESQLEGMGERTKELSNLLEDGNTRLKVVSIVGFGGLGKTTLALTVYKSPEVKRIPARAFVAVSQSYDPRMFLESLLKQLIQTPVPMRDPGSSMEETMEDPLKGIETWHISELISACTEYLKGKRYFIVLDDLWNTEAWASMKVAFPDNDKNSIILVTTRNRRVTESSHSDAHHLIYEMKHLPEKESKKLFFNRVFHSDSIPEEYSGLEEISEVILKKCGGLPLAIVSIGGMLARMENKTKAEWVKVCDRLGYGMETSATIGGMRRILCLSYHDLPYHLKACFLYLSVFPEDYEIKRGHLVRQWAAEGFISRTHESNLEEVAERYLDEFVSRSIVTPTRIASTGVVRCCKVHDIMLEVITSKSIQENFVSFVGHQQYSATGHDKIRRLSINTSSAVSDTEQDGPNYINFSHVRSLSILRCNKKPRTISFAQLKLLRVLDLEGCRWLSNEDLKEICKLYLLRYLCLRRTNVSQLPKLVGRLKELVTLDVRETLIRELPETITELGRLKHLLGGNYVHYTRISRVKGFEPRKALIIPHGLKNMKSLQKIAHIDVASSSSAMQELVALSQVTKLCVINHESGGEKWKHFAESLNVLCNSLRNLSMIHWLNGDMGLEILWELSSPPVFLQKLYLWGKLRTLPPWISKLSYLVDLSLRENFLDGEFLTQLGDLQSLVSLKLYHESFIGTKLCFKSKMFPRLKELIVDNAPNLDELMFEGGAPNLERLTLAFERNPEKGIFGIENLLKLKEVEFFGEIIIDSLVDKVAHAATTHPNRPRVYREFRPVEETTRDLGWFESQMLSKGAISVEPLVGWY</sequence>
<dbReference type="InterPro" id="IPR058922">
    <property type="entry name" value="WHD_DRP"/>
</dbReference>
<keyword evidence="3" id="KW-0677">Repeat</keyword>
<dbReference type="CDD" id="cd14798">
    <property type="entry name" value="RX-CC_like"/>
    <property type="match status" value="1"/>
</dbReference>
<organism evidence="12 13">
    <name type="scientific">Eragrostis curvula</name>
    <name type="common">weeping love grass</name>
    <dbReference type="NCBI Taxonomy" id="38414"/>
    <lineage>
        <taxon>Eukaryota</taxon>
        <taxon>Viridiplantae</taxon>
        <taxon>Streptophyta</taxon>
        <taxon>Embryophyta</taxon>
        <taxon>Tracheophyta</taxon>
        <taxon>Spermatophyta</taxon>
        <taxon>Magnoliopsida</taxon>
        <taxon>Liliopsida</taxon>
        <taxon>Poales</taxon>
        <taxon>Poaceae</taxon>
        <taxon>PACMAD clade</taxon>
        <taxon>Chloridoideae</taxon>
        <taxon>Eragrostideae</taxon>
        <taxon>Eragrostidinae</taxon>
        <taxon>Eragrostis</taxon>
    </lineage>
</organism>
<evidence type="ECO:0000256" key="1">
    <source>
        <dbReference type="ARBA" id="ARBA00008894"/>
    </source>
</evidence>
<keyword evidence="13" id="KW-1185">Reference proteome</keyword>
<dbReference type="FunFam" id="1.10.10.10:FF:000322">
    <property type="entry name" value="Probable disease resistance protein At1g63360"/>
    <property type="match status" value="1"/>
</dbReference>
<dbReference type="AlphaFoldDB" id="A0A5J9U672"/>
<dbReference type="Gene3D" id="1.20.5.4130">
    <property type="match status" value="1"/>
</dbReference>
<feature type="non-terminal residue" evidence="12">
    <location>
        <position position="1"/>
    </location>
</feature>
<dbReference type="PANTHER" id="PTHR23155">
    <property type="entry name" value="DISEASE RESISTANCE PROTEIN RP"/>
    <property type="match status" value="1"/>
</dbReference>
<protein>
    <recommendedName>
        <fullName evidence="14">NB-ARC domain-containing protein</fullName>
    </recommendedName>
</protein>
<dbReference type="Proteomes" id="UP000324897">
    <property type="component" value="Chromosome 7"/>
</dbReference>
<dbReference type="PRINTS" id="PR00364">
    <property type="entry name" value="DISEASERSIST"/>
</dbReference>
<dbReference type="InterPro" id="IPR055414">
    <property type="entry name" value="LRR_R13L4/SHOC2-like"/>
</dbReference>
<feature type="domain" description="Disease resistance N-terminal" evidence="9">
    <location>
        <begin position="12"/>
        <end position="98"/>
    </location>
</feature>
<dbReference type="Pfam" id="PF18052">
    <property type="entry name" value="Rx_N"/>
    <property type="match status" value="1"/>
</dbReference>
<feature type="domain" description="NB-ARC" evidence="8">
    <location>
        <begin position="194"/>
        <end position="376"/>
    </location>
</feature>
<dbReference type="InterPro" id="IPR027417">
    <property type="entry name" value="P-loop_NTPase"/>
</dbReference>
<comment type="similarity">
    <text evidence="1">Belongs to the disease resistance NB-LRR family.</text>
</comment>
<dbReference type="InterPro" id="IPR036388">
    <property type="entry name" value="WH-like_DNA-bd_sf"/>
</dbReference>
<accession>A0A5J9U672</accession>
<dbReference type="SUPFAM" id="SSF52047">
    <property type="entry name" value="RNI-like"/>
    <property type="match status" value="1"/>
</dbReference>
<evidence type="ECO:0000256" key="2">
    <source>
        <dbReference type="ARBA" id="ARBA00022614"/>
    </source>
</evidence>
<dbReference type="InterPro" id="IPR042197">
    <property type="entry name" value="Apaf_helical"/>
</dbReference>
<evidence type="ECO:0000256" key="6">
    <source>
        <dbReference type="ARBA" id="ARBA00023054"/>
    </source>
</evidence>
<dbReference type="Gene3D" id="1.10.10.10">
    <property type="entry name" value="Winged helix-like DNA-binding domain superfamily/Winged helix DNA-binding domain"/>
    <property type="match status" value="1"/>
</dbReference>
<feature type="domain" description="Disease resistance R13L4/SHOC-2-like LRR" evidence="11">
    <location>
        <begin position="588"/>
        <end position="950"/>
    </location>
</feature>
<keyword evidence="4" id="KW-0547">Nucleotide-binding</keyword>
<evidence type="ECO:0000259" key="8">
    <source>
        <dbReference type="Pfam" id="PF00931"/>
    </source>
</evidence>
<gene>
    <name evidence="12" type="ORF">EJB05_35339</name>
</gene>
<dbReference type="GO" id="GO:0043531">
    <property type="term" value="F:ADP binding"/>
    <property type="evidence" value="ECO:0007669"/>
    <property type="project" value="InterPro"/>
</dbReference>
<dbReference type="EMBL" id="RWGY01000029">
    <property type="protein sequence ID" value="TVU19202.1"/>
    <property type="molecule type" value="Genomic_DNA"/>
</dbReference>
<evidence type="ECO:0000256" key="5">
    <source>
        <dbReference type="ARBA" id="ARBA00022821"/>
    </source>
</evidence>
<evidence type="ECO:0000313" key="12">
    <source>
        <dbReference type="EMBL" id="TVU19202.1"/>
    </source>
</evidence>
<evidence type="ECO:0000256" key="4">
    <source>
        <dbReference type="ARBA" id="ARBA00022741"/>
    </source>
</evidence>
<name>A0A5J9U672_9POAL</name>